<dbReference type="EMBL" id="JANIEX010001459">
    <property type="protein sequence ID" value="KAJ3557692.1"/>
    <property type="molecule type" value="Genomic_DNA"/>
</dbReference>
<organism evidence="2 3">
    <name type="scientific">Leucocoprinus birnbaumii</name>
    <dbReference type="NCBI Taxonomy" id="56174"/>
    <lineage>
        <taxon>Eukaryota</taxon>
        <taxon>Fungi</taxon>
        <taxon>Dikarya</taxon>
        <taxon>Basidiomycota</taxon>
        <taxon>Agaricomycotina</taxon>
        <taxon>Agaricomycetes</taxon>
        <taxon>Agaricomycetidae</taxon>
        <taxon>Agaricales</taxon>
        <taxon>Agaricineae</taxon>
        <taxon>Agaricaceae</taxon>
        <taxon>Leucocoprinus</taxon>
    </lineage>
</organism>
<dbReference type="AlphaFoldDB" id="A0AAD5VJM7"/>
<evidence type="ECO:0000313" key="3">
    <source>
        <dbReference type="Proteomes" id="UP001213000"/>
    </source>
</evidence>
<evidence type="ECO:0000256" key="1">
    <source>
        <dbReference type="SAM" id="MobiDB-lite"/>
    </source>
</evidence>
<gene>
    <name evidence="2" type="ORF">NP233_g11675</name>
</gene>
<sequence>MWRPCEQMRALEIPGAVSLEPNELLFHNPHDMLGGVFDTALAARSIGDLAWAEERDKDILREFFKETTNIVLHSDCPHIAPHIVISPAEETPSDFYTPWNNRIHAQWSGFLMVPPYDLVTGRLRPSPCQSVAQEPGSQSSIDSTLVDEGHEKEASAPSKRVFCHSRFRSFIEATVNERLIVYHVVKALQKHQCKAAAYAASARASAFCRRYENPGFLASIEKPFTWADPAEPLLASTKHMLGATFLESSCPFAAPHILINSPPTQNPWIPWHNAVNDPQDGRYLTVPSPRVNYINVDQDEGEEPEPKSSTSSAASSKFFLAADDDDEEEDDDIQDEYADYEGEDDSEVDHSESLPPSRPSSPGPETPTDDTTHLRGFFSVRRPSFVIDEDDEDDRALALAIAKNAVEEYYYHNASMLRVSLPVIEEEDSPLDVAVEGFSPSPGLMQMHVAAATVTDEDDDLPPLDEWYLGASHRARKQAFTPAVAVA</sequence>
<feature type="region of interest" description="Disordered" evidence="1">
    <location>
        <begin position="341"/>
        <end position="375"/>
    </location>
</feature>
<accession>A0AAD5VJM7</accession>
<reference evidence="2" key="1">
    <citation type="submission" date="2022-07" db="EMBL/GenBank/DDBJ databases">
        <title>Genome Sequence of Leucocoprinus birnbaumii.</title>
        <authorList>
            <person name="Buettner E."/>
        </authorList>
    </citation>
    <scope>NUCLEOTIDE SEQUENCE</scope>
    <source>
        <strain evidence="2">VT141</strain>
    </source>
</reference>
<comment type="caution">
    <text evidence="2">The sequence shown here is derived from an EMBL/GenBank/DDBJ whole genome shotgun (WGS) entry which is preliminary data.</text>
</comment>
<protein>
    <submittedName>
        <fullName evidence="2">Uncharacterized protein</fullName>
    </submittedName>
</protein>
<dbReference type="Proteomes" id="UP001213000">
    <property type="component" value="Unassembled WGS sequence"/>
</dbReference>
<name>A0AAD5VJM7_9AGAR</name>
<keyword evidence="3" id="KW-1185">Reference proteome</keyword>
<evidence type="ECO:0000313" key="2">
    <source>
        <dbReference type="EMBL" id="KAJ3557692.1"/>
    </source>
</evidence>
<feature type="compositionally biased region" description="Pro residues" evidence="1">
    <location>
        <begin position="356"/>
        <end position="365"/>
    </location>
</feature>
<feature type="compositionally biased region" description="Polar residues" evidence="1">
    <location>
        <begin position="127"/>
        <end position="143"/>
    </location>
</feature>
<feature type="region of interest" description="Disordered" evidence="1">
    <location>
        <begin position="127"/>
        <end position="150"/>
    </location>
</feature>
<proteinExistence type="predicted"/>